<dbReference type="AlphaFoldDB" id="A0A914MF69"/>
<organism evidence="1 2">
    <name type="scientific">Meloidogyne incognita</name>
    <name type="common">Southern root-knot nematode worm</name>
    <name type="synonym">Oxyuris incognita</name>
    <dbReference type="NCBI Taxonomy" id="6306"/>
    <lineage>
        <taxon>Eukaryota</taxon>
        <taxon>Metazoa</taxon>
        <taxon>Ecdysozoa</taxon>
        <taxon>Nematoda</taxon>
        <taxon>Chromadorea</taxon>
        <taxon>Rhabditida</taxon>
        <taxon>Tylenchina</taxon>
        <taxon>Tylenchomorpha</taxon>
        <taxon>Tylenchoidea</taxon>
        <taxon>Meloidogynidae</taxon>
        <taxon>Meloidogyninae</taxon>
        <taxon>Meloidogyne</taxon>
        <taxon>Meloidogyne incognita group</taxon>
    </lineage>
</organism>
<dbReference type="Proteomes" id="UP000887563">
    <property type="component" value="Unplaced"/>
</dbReference>
<evidence type="ECO:0000313" key="2">
    <source>
        <dbReference type="WBParaSite" id="Minc3s01612g25096"/>
    </source>
</evidence>
<evidence type="ECO:0000313" key="1">
    <source>
        <dbReference type="Proteomes" id="UP000887563"/>
    </source>
</evidence>
<proteinExistence type="predicted"/>
<accession>A0A914MF69</accession>
<protein>
    <submittedName>
        <fullName evidence="2">C2H2-type domain-containing protein</fullName>
    </submittedName>
</protein>
<sequence>MVKLFGKRKKLSGIKKAQFDFKRKLHRLVSGVVFLKSGGKRKHHCGYCGVRVRARHLQHVYNHIAKPLWKCSLCDLGCNNKDFVGLHCKQEHQNQDKSVYDNRWRHLVQIKEVIKVCFRDLYKEPARVPTVGDILELKRAHFDTMSKLLEEDKNKIVARAERKNQK</sequence>
<reference evidence="2" key="1">
    <citation type="submission" date="2022-11" db="UniProtKB">
        <authorList>
            <consortium name="WormBaseParasite"/>
        </authorList>
    </citation>
    <scope>IDENTIFICATION</scope>
</reference>
<keyword evidence="1" id="KW-1185">Reference proteome</keyword>
<dbReference type="WBParaSite" id="Minc3s01612g25096">
    <property type="protein sequence ID" value="Minc3s01612g25096"/>
    <property type="gene ID" value="Minc3s01612g25096"/>
</dbReference>
<name>A0A914MF69_MELIC</name>